<dbReference type="InterPro" id="IPR025311">
    <property type="entry name" value="DUF4166"/>
</dbReference>
<dbReference type="Pfam" id="PF13761">
    <property type="entry name" value="DUF4166"/>
    <property type="match status" value="1"/>
</dbReference>
<name>A0A5C5VJJ8_9BACT</name>
<dbReference type="EMBL" id="SIHJ01000001">
    <property type="protein sequence ID" value="TWT38251.1"/>
    <property type="molecule type" value="Genomic_DNA"/>
</dbReference>
<gene>
    <name evidence="2" type="ORF">KOR34_32200</name>
</gene>
<dbReference type="Proteomes" id="UP000316714">
    <property type="component" value="Unassembled WGS sequence"/>
</dbReference>
<sequence>MGDAYARLHPRIQEQYSITSSSHAAFIGQGVMDEVWHGRWYVVPFLHVGATRRILFPEVSQGVPFEIRNYAYLDGLGRETVTWKRTFRFPNRIREFDEYFVFSERRNGPVLYAGTHQHLSVDLNFAAEDDGSLVVRTTGQRLHTGPLSFAFPRFFSGDALVRESFDDSSQRFLVDVSISNRFWGPILGYRGWFNLERSDCAPDEILDGVRPVRVVGRH</sequence>
<proteinExistence type="predicted"/>
<evidence type="ECO:0000313" key="2">
    <source>
        <dbReference type="EMBL" id="TWT38251.1"/>
    </source>
</evidence>
<evidence type="ECO:0000313" key="3">
    <source>
        <dbReference type="Proteomes" id="UP000316714"/>
    </source>
</evidence>
<comment type="caution">
    <text evidence="2">The sequence shown here is derived from an EMBL/GenBank/DDBJ whole genome shotgun (WGS) entry which is preliminary data.</text>
</comment>
<feature type="domain" description="DUF4166" evidence="1">
    <location>
        <begin position="8"/>
        <end position="193"/>
    </location>
</feature>
<organism evidence="2 3">
    <name type="scientific">Posidoniimonas corsicana</name>
    <dbReference type="NCBI Taxonomy" id="1938618"/>
    <lineage>
        <taxon>Bacteria</taxon>
        <taxon>Pseudomonadati</taxon>
        <taxon>Planctomycetota</taxon>
        <taxon>Planctomycetia</taxon>
        <taxon>Pirellulales</taxon>
        <taxon>Lacipirellulaceae</taxon>
        <taxon>Posidoniimonas</taxon>
    </lineage>
</organism>
<protein>
    <recommendedName>
        <fullName evidence="1">DUF4166 domain-containing protein</fullName>
    </recommendedName>
</protein>
<dbReference type="AlphaFoldDB" id="A0A5C5VJJ8"/>
<accession>A0A5C5VJJ8</accession>
<reference evidence="2 3" key="1">
    <citation type="submission" date="2019-02" db="EMBL/GenBank/DDBJ databases">
        <title>Deep-cultivation of Planctomycetes and their phenomic and genomic characterization uncovers novel biology.</title>
        <authorList>
            <person name="Wiegand S."/>
            <person name="Jogler M."/>
            <person name="Boedeker C."/>
            <person name="Pinto D."/>
            <person name="Vollmers J."/>
            <person name="Rivas-Marin E."/>
            <person name="Kohn T."/>
            <person name="Peeters S.H."/>
            <person name="Heuer A."/>
            <person name="Rast P."/>
            <person name="Oberbeckmann S."/>
            <person name="Bunk B."/>
            <person name="Jeske O."/>
            <person name="Meyerdierks A."/>
            <person name="Storesund J.E."/>
            <person name="Kallscheuer N."/>
            <person name="Luecker S."/>
            <person name="Lage O.M."/>
            <person name="Pohl T."/>
            <person name="Merkel B.J."/>
            <person name="Hornburger P."/>
            <person name="Mueller R.-W."/>
            <person name="Bruemmer F."/>
            <person name="Labrenz M."/>
            <person name="Spormann A.M."/>
            <person name="Op Den Camp H."/>
            <person name="Overmann J."/>
            <person name="Amann R."/>
            <person name="Jetten M.S.M."/>
            <person name="Mascher T."/>
            <person name="Medema M.H."/>
            <person name="Devos D.P."/>
            <person name="Kaster A.-K."/>
            <person name="Ovreas L."/>
            <person name="Rohde M."/>
            <person name="Galperin M.Y."/>
            <person name="Jogler C."/>
        </authorList>
    </citation>
    <scope>NUCLEOTIDE SEQUENCE [LARGE SCALE GENOMIC DNA]</scope>
    <source>
        <strain evidence="2 3">KOR34</strain>
    </source>
</reference>
<evidence type="ECO:0000259" key="1">
    <source>
        <dbReference type="Pfam" id="PF13761"/>
    </source>
</evidence>
<keyword evidence="3" id="KW-1185">Reference proteome</keyword>